<dbReference type="PANTHER" id="PTHR36530">
    <property type="entry name" value="INHIBITOR OF CYSTEINE PEPTIDASE"/>
    <property type="match status" value="1"/>
</dbReference>
<dbReference type="EMBL" id="CP134050">
    <property type="protein sequence ID" value="WNC12567.1"/>
    <property type="molecule type" value="Genomic_DNA"/>
</dbReference>
<dbReference type="Gene3D" id="2.60.40.2020">
    <property type="match status" value="1"/>
</dbReference>
<dbReference type="InterPro" id="IPR018990">
    <property type="entry name" value="Prot_inh_I42_chagasin"/>
</dbReference>
<evidence type="ECO:0000256" key="1">
    <source>
        <dbReference type="ARBA" id="ARBA00022690"/>
    </source>
</evidence>
<accession>A0ABY9T0S7</accession>
<keyword evidence="5" id="KW-1185">Reference proteome</keyword>
<evidence type="ECO:0000313" key="4">
    <source>
        <dbReference type="EMBL" id="WNC12567.1"/>
    </source>
</evidence>
<dbReference type="GO" id="GO:0030414">
    <property type="term" value="F:peptidase inhibitor activity"/>
    <property type="evidence" value="ECO:0007669"/>
    <property type="project" value="UniProtKB-KW"/>
</dbReference>
<dbReference type="PANTHER" id="PTHR36530:SF1">
    <property type="entry name" value="AMOEBIASIN-1"/>
    <property type="match status" value="1"/>
</dbReference>
<dbReference type="RefSeq" id="WP_310764045.1">
    <property type="nucleotide sequence ID" value="NZ_CP134050.1"/>
</dbReference>
<evidence type="ECO:0000313" key="5">
    <source>
        <dbReference type="Proteomes" id="UP001256827"/>
    </source>
</evidence>
<sequence>MAQSKTHSIRVSEGHSFVLTFASNPSTGYQWFLSNPLDNQYLSLAANEYVPPTSPSRIGQSGHQLFTFHALQKGMTSIAMKYCRPWDAGDCGSFDFTIVTIT</sequence>
<dbReference type="Proteomes" id="UP001256827">
    <property type="component" value="Chromosome"/>
</dbReference>
<evidence type="ECO:0000259" key="3">
    <source>
        <dbReference type="Pfam" id="PF09394"/>
    </source>
</evidence>
<keyword evidence="1 4" id="KW-0646">Protease inhibitor</keyword>
<organism evidence="4 5">
    <name type="scientific">Brevibacillus brevis</name>
    <name type="common">Bacillus brevis</name>
    <dbReference type="NCBI Taxonomy" id="1393"/>
    <lineage>
        <taxon>Bacteria</taxon>
        <taxon>Bacillati</taxon>
        <taxon>Bacillota</taxon>
        <taxon>Bacilli</taxon>
        <taxon>Bacillales</taxon>
        <taxon>Paenibacillaceae</taxon>
        <taxon>Brevibacillus</taxon>
    </lineage>
</organism>
<protein>
    <submittedName>
        <fullName evidence="4">Protease inhibitor I42 family protein</fullName>
    </submittedName>
</protein>
<dbReference type="SUPFAM" id="SSF141066">
    <property type="entry name" value="ICP-like"/>
    <property type="match status" value="1"/>
</dbReference>
<dbReference type="Pfam" id="PF09394">
    <property type="entry name" value="Inhibitor_I42"/>
    <property type="match status" value="1"/>
</dbReference>
<dbReference type="InterPro" id="IPR052781">
    <property type="entry name" value="Cys_protease_inhibitor_I42"/>
</dbReference>
<reference evidence="4 5" key="1">
    <citation type="submission" date="2023-09" db="EMBL/GenBank/DDBJ databases">
        <title>Complete Genome and Methylome dissection of Bacillus brevis NEB573 original source of BbsI restriction endonuclease.</title>
        <authorList>
            <person name="Fomenkov A."/>
            <person name="Roberts R.D."/>
        </authorList>
    </citation>
    <scope>NUCLEOTIDE SEQUENCE [LARGE SCALE GENOMIC DNA]</scope>
    <source>
        <strain evidence="4 5">NEB573</strain>
    </source>
</reference>
<dbReference type="InterPro" id="IPR036331">
    <property type="entry name" value="Chagasin-like_sf"/>
</dbReference>
<proteinExistence type="predicted"/>
<feature type="domain" description="Proteinase inhibitor I42 chagasin" evidence="3">
    <location>
        <begin position="11"/>
        <end position="98"/>
    </location>
</feature>
<keyword evidence="2" id="KW-0789">Thiol protease inhibitor</keyword>
<gene>
    <name evidence="4" type="ORF">RGB73_17715</name>
</gene>
<evidence type="ECO:0000256" key="2">
    <source>
        <dbReference type="ARBA" id="ARBA00022704"/>
    </source>
</evidence>
<name>A0ABY9T0S7_BREBE</name>